<protein>
    <submittedName>
        <fullName evidence="2">Uncharacterized protein</fullName>
    </submittedName>
</protein>
<comment type="caution">
    <text evidence="2">The sequence shown here is derived from an EMBL/GenBank/DDBJ whole genome shotgun (WGS) entry which is preliminary data.</text>
</comment>
<dbReference type="Proteomes" id="UP001165068">
    <property type="component" value="Unassembled WGS sequence"/>
</dbReference>
<keyword evidence="1" id="KW-0472">Membrane</keyword>
<evidence type="ECO:0000313" key="2">
    <source>
        <dbReference type="EMBL" id="GLC83570.1"/>
    </source>
</evidence>
<feature type="transmembrane region" description="Helical" evidence="1">
    <location>
        <begin position="251"/>
        <end position="275"/>
    </location>
</feature>
<reference evidence="2" key="1">
    <citation type="submission" date="2022-08" db="EMBL/GenBank/DDBJ databases">
        <title>Draft genome sequence of Microbacterium arabinogalactanolyticum JCM 9171.</title>
        <authorList>
            <person name="Fujita K."/>
            <person name="Ishiwata A."/>
            <person name="Fushinobu S."/>
        </authorList>
    </citation>
    <scope>NUCLEOTIDE SEQUENCE</scope>
    <source>
        <strain evidence="2">JCM 9171</strain>
    </source>
</reference>
<keyword evidence="3" id="KW-1185">Reference proteome</keyword>
<dbReference type="EMBL" id="BRZC01000002">
    <property type="protein sequence ID" value="GLC83570.1"/>
    <property type="molecule type" value="Genomic_DNA"/>
</dbReference>
<sequence>MQQKLLVSPEALAADPRISSRALRPDAICAVAGVPRLAELGPRNTRFVEPTQLRDPVQRVVVLREALEHGIRLLFVEVASPLDGVLLADDLPGLVHPVDDAPQEEDALHAVNVVQLLRFCLASAPVETAEALAGMPTRHVPRAAMRLLPPDAPIRRMHPLRRLMGDPSVPVYLAVGIYSALRALPVAFIPQFHGSLLVLWMIDILTAVPYTWGVLAMLFAPRRWIRMLATLTTITTFAAPYVYFWMHGRDYPPFVVAVIAALTIASISIEVVKYLQERALRRRYRSARVAVTVRMIPVRITQAPETSQTTAIQGSAVG</sequence>
<keyword evidence="1" id="KW-1133">Transmembrane helix</keyword>
<gene>
    <name evidence="2" type="ORF">MIAR_01580</name>
</gene>
<feature type="transmembrane region" description="Helical" evidence="1">
    <location>
        <begin position="198"/>
        <end position="220"/>
    </location>
</feature>
<keyword evidence="1" id="KW-0812">Transmembrane</keyword>
<accession>A0ABQ5NCQ7</accession>
<feature type="transmembrane region" description="Helical" evidence="1">
    <location>
        <begin position="227"/>
        <end position="245"/>
    </location>
</feature>
<evidence type="ECO:0000256" key="1">
    <source>
        <dbReference type="SAM" id="Phobius"/>
    </source>
</evidence>
<name>A0ABQ5NCQ7_9MICO</name>
<organism evidence="2 3">
    <name type="scientific">Microbacterium arabinogalactanolyticum</name>
    <dbReference type="NCBI Taxonomy" id="69365"/>
    <lineage>
        <taxon>Bacteria</taxon>
        <taxon>Bacillati</taxon>
        <taxon>Actinomycetota</taxon>
        <taxon>Actinomycetes</taxon>
        <taxon>Micrococcales</taxon>
        <taxon>Microbacteriaceae</taxon>
        <taxon>Microbacterium</taxon>
    </lineage>
</organism>
<evidence type="ECO:0000313" key="3">
    <source>
        <dbReference type="Proteomes" id="UP001165068"/>
    </source>
</evidence>
<proteinExistence type="predicted"/>